<dbReference type="GO" id="GO:0006811">
    <property type="term" value="P:monoatomic ion transport"/>
    <property type="evidence" value="ECO:0007669"/>
    <property type="project" value="UniProtKB-KW"/>
</dbReference>
<keyword evidence="13" id="KW-1185">Reference proteome</keyword>
<dbReference type="PANTHER" id="PTHR34501">
    <property type="entry name" value="PROTEIN YDDL-RELATED"/>
    <property type="match status" value="1"/>
</dbReference>
<comment type="caution">
    <text evidence="12">The sequence shown here is derived from an EMBL/GenBank/DDBJ whole genome shotgun (WGS) entry which is preliminary data.</text>
</comment>
<evidence type="ECO:0000256" key="1">
    <source>
        <dbReference type="ARBA" id="ARBA00004571"/>
    </source>
</evidence>
<evidence type="ECO:0000256" key="9">
    <source>
        <dbReference type="ARBA" id="ARBA00023136"/>
    </source>
</evidence>
<evidence type="ECO:0000256" key="3">
    <source>
        <dbReference type="ARBA" id="ARBA00022448"/>
    </source>
</evidence>
<dbReference type="PANTHER" id="PTHR34501:SF9">
    <property type="entry name" value="MAJOR OUTER MEMBRANE PROTEIN P.IA"/>
    <property type="match status" value="1"/>
</dbReference>
<dbReference type="Gene3D" id="2.40.160.10">
    <property type="entry name" value="Porin"/>
    <property type="match status" value="1"/>
</dbReference>
<dbReference type="CDD" id="cd00342">
    <property type="entry name" value="gram_neg_porins"/>
    <property type="match status" value="1"/>
</dbReference>
<name>A0A4U1BJS1_9GAMM</name>
<accession>A0A4U1BJS1</accession>
<dbReference type="AlphaFoldDB" id="A0A4U1BJS1"/>
<dbReference type="OrthoDB" id="784582at2"/>
<evidence type="ECO:0000313" key="13">
    <source>
        <dbReference type="Proteomes" id="UP000305674"/>
    </source>
</evidence>
<dbReference type="SUPFAM" id="SSF56935">
    <property type="entry name" value="Porins"/>
    <property type="match status" value="1"/>
</dbReference>
<protein>
    <submittedName>
        <fullName evidence="12">Porin</fullName>
    </submittedName>
</protein>
<keyword evidence="4" id="KW-1134">Transmembrane beta strand</keyword>
<evidence type="ECO:0000256" key="6">
    <source>
        <dbReference type="ARBA" id="ARBA00022729"/>
    </source>
</evidence>
<keyword evidence="3" id="KW-0813">Transport</keyword>
<evidence type="ECO:0000256" key="10">
    <source>
        <dbReference type="ARBA" id="ARBA00023237"/>
    </source>
</evidence>
<evidence type="ECO:0000256" key="5">
    <source>
        <dbReference type="ARBA" id="ARBA00022692"/>
    </source>
</evidence>
<organism evidence="12 13">
    <name type="scientific">Ferrimonas sediminicola</name>
    <dbReference type="NCBI Taxonomy" id="2569538"/>
    <lineage>
        <taxon>Bacteria</taxon>
        <taxon>Pseudomonadati</taxon>
        <taxon>Pseudomonadota</taxon>
        <taxon>Gammaproteobacteria</taxon>
        <taxon>Alteromonadales</taxon>
        <taxon>Ferrimonadaceae</taxon>
        <taxon>Ferrimonas</taxon>
    </lineage>
</organism>
<evidence type="ECO:0000256" key="8">
    <source>
        <dbReference type="ARBA" id="ARBA00023114"/>
    </source>
</evidence>
<evidence type="ECO:0000313" key="12">
    <source>
        <dbReference type="EMBL" id="TKB51024.1"/>
    </source>
</evidence>
<keyword evidence="10" id="KW-0998">Cell outer membrane</keyword>
<comment type="subunit">
    <text evidence="2">Homotrimer.</text>
</comment>
<evidence type="ECO:0000256" key="11">
    <source>
        <dbReference type="SAM" id="SignalP"/>
    </source>
</evidence>
<evidence type="ECO:0000256" key="7">
    <source>
        <dbReference type="ARBA" id="ARBA00023065"/>
    </source>
</evidence>
<feature type="signal peptide" evidence="11">
    <location>
        <begin position="1"/>
        <end position="24"/>
    </location>
</feature>
<dbReference type="InterPro" id="IPR023614">
    <property type="entry name" value="Porin_dom_sf"/>
</dbReference>
<evidence type="ECO:0000256" key="4">
    <source>
        <dbReference type="ARBA" id="ARBA00022452"/>
    </source>
</evidence>
<comment type="subcellular location">
    <subcellularLocation>
        <location evidence="1">Cell outer membrane</location>
        <topology evidence="1">Multi-pass membrane protein</topology>
    </subcellularLocation>
</comment>
<reference evidence="12 13" key="1">
    <citation type="submission" date="2019-04" db="EMBL/GenBank/DDBJ databases">
        <authorList>
            <person name="Hwang J.C."/>
        </authorList>
    </citation>
    <scope>NUCLEOTIDE SEQUENCE [LARGE SCALE GENOMIC DNA]</scope>
    <source>
        <strain evidence="12 13">IMCC35001</strain>
    </source>
</reference>
<dbReference type="GO" id="GO:0015288">
    <property type="term" value="F:porin activity"/>
    <property type="evidence" value="ECO:0007669"/>
    <property type="project" value="UniProtKB-KW"/>
</dbReference>
<dbReference type="GO" id="GO:0046930">
    <property type="term" value="C:pore complex"/>
    <property type="evidence" value="ECO:0007669"/>
    <property type="project" value="UniProtKB-KW"/>
</dbReference>
<keyword evidence="5" id="KW-0812">Transmembrane</keyword>
<sequence length="356" mass="38943">MMTMNTKMTLIAGAVAALSFNALAADSLEEQVRVLSERVQQLEQQGPQVAEGTTFNLYGSLRPTFNYLESGDDSKWDVHDALSRVGIKATTELSNGWVAIAQGEWSVDISHNGDFGKARRAYVALATPYGQLGIGKQRPAQYTLVAEYVDIFNHGNSPFAYDAESPFFVDNFVTYKLEKMGFTLMAGAQISGDKGDDNADLVNVGLGYDLDGLHLGLGYVAADRLDGSNQVIGDDNTLGGVVAYSFDNGLYLAAAYQDKDYNLDGAADRSGSTLDTALAYPFADHYRVKLGYFIFDDGVKGISSNDYDGYNTTLEWQAASNLRLHVEYLVKDFDNADKDSSIAVGMRYDFDMGWNF</sequence>
<dbReference type="EMBL" id="SWCI01000001">
    <property type="protein sequence ID" value="TKB51024.1"/>
    <property type="molecule type" value="Genomic_DNA"/>
</dbReference>
<proteinExistence type="predicted"/>
<keyword evidence="8" id="KW-0626">Porin</keyword>
<keyword evidence="9" id="KW-0472">Membrane</keyword>
<evidence type="ECO:0000256" key="2">
    <source>
        <dbReference type="ARBA" id="ARBA00011233"/>
    </source>
</evidence>
<gene>
    <name evidence="12" type="ORF">FCL40_00270</name>
</gene>
<dbReference type="GO" id="GO:0009279">
    <property type="term" value="C:cell outer membrane"/>
    <property type="evidence" value="ECO:0007669"/>
    <property type="project" value="UniProtKB-SubCell"/>
</dbReference>
<feature type="chain" id="PRO_5020964507" evidence="11">
    <location>
        <begin position="25"/>
        <end position="356"/>
    </location>
</feature>
<keyword evidence="7" id="KW-0406">Ion transport</keyword>
<dbReference type="InterPro" id="IPR050298">
    <property type="entry name" value="Gram-neg_bact_OMP"/>
</dbReference>
<keyword evidence="6 11" id="KW-0732">Signal</keyword>
<dbReference type="InterPro" id="IPR033900">
    <property type="entry name" value="Gram_neg_porin_domain"/>
</dbReference>
<dbReference type="Proteomes" id="UP000305674">
    <property type="component" value="Unassembled WGS sequence"/>
</dbReference>